<dbReference type="EMBL" id="JAVREH010000007">
    <property type="protein sequence ID" value="MDT0261396.1"/>
    <property type="molecule type" value="Genomic_DNA"/>
</dbReference>
<feature type="region of interest" description="Disordered" evidence="1">
    <location>
        <begin position="1"/>
        <end position="47"/>
    </location>
</feature>
<comment type="caution">
    <text evidence="2">The sequence shown here is derived from an EMBL/GenBank/DDBJ whole genome shotgun (WGS) entry which is preliminary data.</text>
</comment>
<gene>
    <name evidence="2" type="ORF">RM423_08305</name>
</gene>
<evidence type="ECO:0000256" key="1">
    <source>
        <dbReference type="SAM" id="MobiDB-lite"/>
    </source>
</evidence>
<keyword evidence="3" id="KW-1185">Reference proteome</keyword>
<reference evidence="3" key="1">
    <citation type="submission" date="2023-07" db="EMBL/GenBank/DDBJ databases">
        <title>30 novel species of actinomycetes from the DSMZ collection.</title>
        <authorList>
            <person name="Nouioui I."/>
        </authorList>
    </citation>
    <scope>NUCLEOTIDE SEQUENCE [LARGE SCALE GENOMIC DNA]</scope>
    <source>
        <strain evidence="3">DSM 44399</strain>
    </source>
</reference>
<name>A0ABU2J9J6_9ACTN</name>
<dbReference type="Proteomes" id="UP001183176">
    <property type="component" value="Unassembled WGS sequence"/>
</dbReference>
<accession>A0ABU2J9J6</accession>
<organism evidence="2 3">
    <name type="scientific">Jatrophihabitans lederbergiae</name>
    <dbReference type="NCBI Taxonomy" id="3075547"/>
    <lineage>
        <taxon>Bacteria</taxon>
        <taxon>Bacillati</taxon>
        <taxon>Actinomycetota</taxon>
        <taxon>Actinomycetes</taxon>
        <taxon>Jatrophihabitantales</taxon>
        <taxon>Jatrophihabitantaceae</taxon>
        <taxon>Jatrophihabitans</taxon>
    </lineage>
</organism>
<evidence type="ECO:0000313" key="3">
    <source>
        <dbReference type="Proteomes" id="UP001183176"/>
    </source>
</evidence>
<proteinExistence type="predicted"/>
<protein>
    <recommendedName>
        <fullName evidence="4">Oxidoreductase</fullName>
    </recommendedName>
</protein>
<sequence>MRSSSPRAADADTARDATDEEGEMGLFGRRRKRGTEGSGTVRTGTSDDAAHLEEFIRTHLGVEAFVEPRTTVTDTTIMLVAHDGEWTRRRIDGPNGAVNFAKRQAIPLYDAAVVGYPQRMRDYNARKKSG</sequence>
<evidence type="ECO:0008006" key="4">
    <source>
        <dbReference type="Google" id="ProtNLM"/>
    </source>
</evidence>
<evidence type="ECO:0000313" key="2">
    <source>
        <dbReference type="EMBL" id="MDT0261396.1"/>
    </source>
</evidence>